<dbReference type="PANTHER" id="PTHR30349:SF91">
    <property type="entry name" value="INTA PROTEIN"/>
    <property type="match status" value="1"/>
</dbReference>
<sequence length="392" mass="43991">MPRLPAHIERVALPSGAVRFEVRPAGLDPATGRRRQFRRRFRTVDEAHAFYVEIAGDPVQATVRADRGRGSRTFVQEAEDWLLTLRKRARSTVDGYGYDLKRAYPYLGDKRVRDITDRDVEEMVTALLDRGLVETTVDATLTRVRQVLRWLVQRHQLTYNAAEHVEGPKVSRDHYEGLRDAIPDADLAAIYEVIDGDRFGHLWRLALLGLRRSELAGLRWRDIDLDADPATVSVAVPRTAVRGGADESDGKNETSIRTLPLPQEEAEALRAAWDRKLRDIERQGRRYRPTDLLAVSVGGVPRNPSTLSKDWAAMLRNAGLPHVRLHDARHTAASSMLARGIDPATVAAWLGHANARVTLGVYAHSNPGRLVVVAEGFHDKPEPEKKPKKRKP</sequence>
<name>A0ABX6IIQ7_9ACTN</name>
<dbReference type="Proteomes" id="UP001059836">
    <property type="component" value="Chromosome"/>
</dbReference>
<evidence type="ECO:0000313" key="7">
    <source>
        <dbReference type="EMBL" id="QHN35768.1"/>
    </source>
</evidence>
<dbReference type="RefSeq" id="WP_213243914.1">
    <property type="nucleotide sequence ID" value="NZ_CP045806.1"/>
</dbReference>
<dbReference type="Gene3D" id="1.10.150.130">
    <property type="match status" value="1"/>
</dbReference>
<evidence type="ECO:0000256" key="3">
    <source>
        <dbReference type="ARBA" id="ARBA00023172"/>
    </source>
</evidence>
<dbReference type="InterPro" id="IPR002104">
    <property type="entry name" value="Integrase_catalytic"/>
</dbReference>
<dbReference type="Pfam" id="PF02899">
    <property type="entry name" value="Phage_int_SAM_1"/>
    <property type="match status" value="1"/>
</dbReference>
<feature type="domain" description="Core-binding (CB)" evidence="6">
    <location>
        <begin position="72"/>
        <end position="152"/>
    </location>
</feature>
<organism evidence="7 8">
    <name type="scientific">Gordonia pseudamarae</name>
    <dbReference type="NCBI Taxonomy" id="2831662"/>
    <lineage>
        <taxon>Bacteria</taxon>
        <taxon>Bacillati</taxon>
        <taxon>Actinomycetota</taxon>
        <taxon>Actinomycetes</taxon>
        <taxon>Mycobacteriales</taxon>
        <taxon>Gordoniaceae</taxon>
        <taxon>Gordonia</taxon>
    </lineage>
</organism>
<protein>
    <submittedName>
        <fullName evidence="7">Tyrosine-type recombinase/integrase</fullName>
    </submittedName>
</protein>
<evidence type="ECO:0000256" key="2">
    <source>
        <dbReference type="ARBA" id="ARBA00023125"/>
    </source>
</evidence>
<evidence type="ECO:0000313" key="8">
    <source>
        <dbReference type="Proteomes" id="UP001059836"/>
    </source>
</evidence>
<dbReference type="InterPro" id="IPR004107">
    <property type="entry name" value="Integrase_SAM-like_N"/>
</dbReference>
<dbReference type="PROSITE" id="PS51900">
    <property type="entry name" value="CB"/>
    <property type="match status" value="1"/>
</dbReference>
<evidence type="ECO:0000256" key="1">
    <source>
        <dbReference type="ARBA" id="ARBA00022908"/>
    </source>
</evidence>
<proteinExistence type="predicted"/>
<dbReference type="InterPro" id="IPR050090">
    <property type="entry name" value="Tyrosine_recombinase_XerCD"/>
</dbReference>
<keyword evidence="2 4" id="KW-0238">DNA-binding</keyword>
<dbReference type="InterPro" id="IPR044068">
    <property type="entry name" value="CB"/>
</dbReference>
<evidence type="ECO:0000256" key="4">
    <source>
        <dbReference type="PROSITE-ProRule" id="PRU01248"/>
    </source>
</evidence>
<gene>
    <name evidence="7" type="ORF">GII31_13715</name>
</gene>
<feature type="domain" description="Tyr recombinase" evidence="5">
    <location>
        <begin position="177"/>
        <end position="375"/>
    </location>
</feature>
<keyword evidence="8" id="KW-1185">Reference proteome</keyword>
<reference evidence="7" key="1">
    <citation type="journal article" date="2021" name="Nat. Microbiol.">
        <title>Cocultivation of an ultrasmall environmental parasitic bacterium with lytic ability against bacteria associated with wastewater foams.</title>
        <authorList>
            <person name="Batinovic S."/>
            <person name="Rose J.J.A."/>
            <person name="Ratcliffe J."/>
            <person name="Seviour R.J."/>
            <person name="Petrovski S."/>
        </authorList>
    </citation>
    <scope>NUCLEOTIDE SEQUENCE</scope>
    <source>
        <strain evidence="7">CON9</strain>
    </source>
</reference>
<dbReference type="Gene3D" id="1.10.443.10">
    <property type="entry name" value="Intergrase catalytic core"/>
    <property type="match status" value="1"/>
</dbReference>
<accession>A0ABX6IIQ7</accession>
<dbReference type="PROSITE" id="PS51898">
    <property type="entry name" value="TYR_RECOMBINASE"/>
    <property type="match status" value="1"/>
</dbReference>
<dbReference type="InterPro" id="IPR010998">
    <property type="entry name" value="Integrase_recombinase_N"/>
</dbReference>
<keyword evidence="1" id="KW-0229">DNA integration</keyword>
<dbReference type="PANTHER" id="PTHR30349">
    <property type="entry name" value="PHAGE INTEGRASE-RELATED"/>
    <property type="match status" value="1"/>
</dbReference>
<keyword evidence="3" id="KW-0233">DNA recombination</keyword>
<dbReference type="CDD" id="cd01189">
    <property type="entry name" value="INT_ICEBs1_C_like"/>
    <property type="match status" value="1"/>
</dbReference>
<dbReference type="InterPro" id="IPR013762">
    <property type="entry name" value="Integrase-like_cat_sf"/>
</dbReference>
<dbReference type="SUPFAM" id="SSF56349">
    <property type="entry name" value="DNA breaking-rejoining enzymes"/>
    <property type="match status" value="1"/>
</dbReference>
<dbReference type="EMBL" id="CP045809">
    <property type="protein sequence ID" value="QHN35768.1"/>
    <property type="molecule type" value="Genomic_DNA"/>
</dbReference>
<evidence type="ECO:0000259" key="5">
    <source>
        <dbReference type="PROSITE" id="PS51898"/>
    </source>
</evidence>
<dbReference type="Pfam" id="PF00589">
    <property type="entry name" value="Phage_integrase"/>
    <property type="match status" value="1"/>
</dbReference>
<evidence type="ECO:0000259" key="6">
    <source>
        <dbReference type="PROSITE" id="PS51900"/>
    </source>
</evidence>
<dbReference type="InterPro" id="IPR011010">
    <property type="entry name" value="DNA_brk_join_enz"/>
</dbReference>